<evidence type="ECO:0000313" key="2">
    <source>
        <dbReference type="EMBL" id="MFC5393005.1"/>
    </source>
</evidence>
<name>A0ABW0H8R0_9HYPH</name>
<dbReference type="EMBL" id="JBHSLV010000019">
    <property type="protein sequence ID" value="MFC5393005.1"/>
    <property type="molecule type" value="Genomic_DNA"/>
</dbReference>
<dbReference type="RefSeq" id="WP_291676584.1">
    <property type="nucleotide sequence ID" value="NZ_JBHSLV010000019.1"/>
</dbReference>
<evidence type="ECO:0000256" key="1">
    <source>
        <dbReference type="SAM" id="MobiDB-lite"/>
    </source>
</evidence>
<keyword evidence="3" id="KW-1185">Reference proteome</keyword>
<feature type="region of interest" description="Disordered" evidence="1">
    <location>
        <begin position="73"/>
        <end position="118"/>
    </location>
</feature>
<sequence length="118" mass="12972">MLAIQGLKCVYDTGSRGWAIELALKGEGEDAVRRFDVDGPEDAEMLIEAFDESTASSFDPATGEIVFAYEYASLDDEDEDEDEAESDDEADEEEDEDAETAEDDEDEVAEDEGEKVKA</sequence>
<comment type="caution">
    <text evidence="2">The sequence shown here is derived from an EMBL/GenBank/DDBJ whole genome shotgun (WGS) entry which is preliminary data.</text>
</comment>
<gene>
    <name evidence="2" type="ORF">ACFPPC_10215</name>
</gene>
<organism evidence="2 3">
    <name type="scientific">Bosea vestrisii</name>
    <dbReference type="NCBI Taxonomy" id="151416"/>
    <lineage>
        <taxon>Bacteria</taxon>
        <taxon>Pseudomonadati</taxon>
        <taxon>Pseudomonadota</taxon>
        <taxon>Alphaproteobacteria</taxon>
        <taxon>Hyphomicrobiales</taxon>
        <taxon>Boseaceae</taxon>
        <taxon>Bosea</taxon>
    </lineage>
</organism>
<proteinExistence type="predicted"/>
<protein>
    <submittedName>
        <fullName evidence="2">Uncharacterized protein</fullName>
    </submittedName>
</protein>
<reference evidence="3" key="1">
    <citation type="journal article" date="2019" name="Int. J. Syst. Evol. Microbiol.">
        <title>The Global Catalogue of Microorganisms (GCM) 10K type strain sequencing project: providing services to taxonomists for standard genome sequencing and annotation.</title>
        <authorList>
            <consortium name="The Broad Institute Genomics Platform"/>
            <consortium name="The Broad Institute Genome Sequencing Center for Infectious Disease"/>
            <person name="Wu L."/>
            <person name="Ma J."/>
        </authorList>
    </citation>
    <scope>NUCLEOTIDE SEQUENCE [LARGE SCALE GENOMIC DNA]</scope>
    <source>
        <strain evidence="3">CGMCC 1.16326</strain>
    </source>
</reference>
<accession>A0ABW0H8R0</accession>
<evidence type="ECO:0000313" key="3">
    <source>
        <dbReference type="Proteomes" id="UP001596104"/>
    </source>
</evidence>
<dbReference type="Proteomes" id="UP001596104">
    <property type="component" value="Unassembled WGS sequence"/>
</dbReference>